<feature type="compositionally biased region" description="Polar residues" evidence="1">
    <location>
        <begin position="14"/>
        <end position="30"/>
    </location>
</feature>
<dbReference type="EMBL" id="JAAMPC010000013">
    <property type="protein sequence ID" value="KAG2269515.1"/>
    <property type="molecule type" value="Genomic_DNA"/>
</dbReference>
<feature type="compositionally biased region" description="Basic residues" evidence="1">
    <location>
        <begin position="276"/>
        <end position="288"/>
    </location>
</feature>
<gene>
    <name evidence="2" type="ORF">Bca52824_064070</name>
</gene>
<feature type="compositionally biased region" description="Basic and acidic residues" evidence="1">
    <location>
        <begin position="289"/>
        <end position="298"/>
    </location>
</feature>
<evidence type="ECO:0000313" key="2">
    <source>
        <dbReference type="EMBL" id="KAG2269515.1"/>
    </source>
</evidence>
<organism evidence="2 3">
    <name type="scientific">Brassica carinata</name>
    <name type="common">Ethiopian mustard</name>
    <name type="synonym">Abyssinian cabbage</name>
    <dbReference type="NCBI Taxonomy" id="52824"/>
    <lineage>
        <taxon>Eukaryota</taxon>
        <taxon>Viridiplantae</taxon>
        <taxon>Streptophyta</taxon>
        <taxon>Embryophyta</taxon>
        <taxon>Tracheophyta</taxon>
        <taxon>Spermatophyta</taxon>
        <taxon>Magnoliopsida</taxon>
        <taxon>eudicotyledons</taxon>
        <taxon>Gunneridae</taxon>
        <taxon>Pentapetalae</taxon>
        <taxon>rosids</taxon>
        <taxon>malvids</taxon>
        <taxon>Brassicales</taxon>
        <taxon>Brassicaceae</taxon>
        <taxon>Brassiceae</taxon>
        <taxon>Brassica</taxon>
    </lineage>
</organism>
<feature type="region of interest" description="Disordered" evidence="1">
    <location>
        <begin position="261"/>
        <end position="343"/>
    </location>
</feature>
<feature type="compositionally biased region" description="Basic and acidic residues" evidence="1">
    <location>
        <begin position="110"/>
        <end position="126"/>
    </location>
</feature>
<accession>A0A8X7QIY8</accession>
<name>A0A8X7QIY8_BRACI</name>
<reference evidence="2 3" key="1">
    <citation type="submission" date="2020-02" db="EMBL/GenBank/DDBJ databases">
        <authorList>
            <person name="Ma Q."/>
            <person name="Huang Y."/>
            <person name="Song X."/>
            <person name="Pei D."/>
        </authorList>
    </citation>
    <scope>NUCLEOTIDE SEQUENCE [LARGE SCALE GENOMIC DNA]</scope>
    <source>
        <strain evidence="2">Sxm20200214</strain>
        <tissue evidence="2">Leaf</tissue>
    </source>
</reference>
<feature type="region of interest" description="Disordered" evidence="1">
    <location>
        <begin position="14"/>
        <end position="50"/>
    </location>
</feature>
<feature type="region of interest" description="Disordered" evidence="1">
    <location>
        <begin position="93"/>
        <end position="129"/>
    </location>
</feature>
<proteinExistence type="predicted"/>
<comment type="caution">
    <text evidence="2">The sequence shown here is derived from an EMBL/GenBank/DDBJ whole genome shotgun (WGS) entry which is preliminary data.</text>
</comment>
<evidence type="ECO:0000313" key="3">
    <source>
        <dbReference type="Proteomes" id="UP000886595"/>
    </source>
</evidence>
<dbReference type="Proteomes" id="UP000886595">
    <property type="component" value="Unassembled WGS sequence"/>
</dbReference>
<dbReference type="OrthoDB" id="1929779at2759"/>
<protein>
    <submittedName>
        <fullName evidence="2">Uncharacterized protein</fullName>
    </submittedName>
</protein>
<dbReference type="AlphaFoldDB" id="A0A8X7QIY8"/>
<feature type="compositionally biased region" description="Pro residues" evidence="1">
    <location>
        <begin position="318"/>
        <end position="333"/>
    </location>
</feature>
<evidence type="ECO:0000256" key="1">
    <source>
        <dbReference type="SAM" id="MobiDB-lite"/>
    </source>
</evidence>
<keyword evidence="3" id="KW-1185">Reference proteome</keyword>
<sequence length="343" mass="36796">MQEDSFEACASQITCTPDETQQESHPQLQDSESKETNAMIADFGENDGGSTGLSTKVVGALAEHNLVITDSEFCENGDGDEVANTVSKIEISESPAHVRSTSELGALPVTDDHSRLEEKDGNESPRHGLSTTAASEIELESCAPETHGLGVYDEIPESECNLNAVDDCSEKSMGHDSADHHNSLAPVNEILDESTVIVECPGGKETKSLTLEEATDTILFCSSIVHDLVYEAATIAMDKAKDVAAEQEMLHPTVTVLGKSNANRFSSYGRGGGTKEKKKQSSKARRKLQRETEEKTEVDIENDENASEAAAMMSNVGVPPPPSKGESLKPPPKLENKCNCSIM</sequence>